<dbReference type="SUPFAM" id="SSF52980">
    <property type="entry name" value="Restriction endonuclease-like"/>
    <property type="match status" value="1"/>
</dbReference>
<name>A0A1G1X651_9BACT</name>
<dbReference type="SUPFAM" id="SSF52540">
    <property type="entry name" value="P-loop containing nucleoside triphosphate hydrolases"/>
    <property type="match status" value="1"/>
</dbReference>
<feature type="domain" description="DUF234" evidence="2">
    <location>
        <begin position="314"/>
        <end position="401"/>
    </location>
</feature>
<dbReference type="Proteomes" id="UP000177528">
    <property type="component" value="Unassembled WGS sequence"/>
</dbReference>
<dbReference type="PANTHER" id="PTHR34704">
    <property type="entry name" value="ATPASE"/>
    <property type="match status" value="1"/>
</dbReference>
<dbReference type="InterPro" id="IPR036390">
    <property type="entry name" value="WH_DNA-bd_sf"/>
</dbReference>
<sequence>MKFINREKELLALNEKWDTGLSQLFIIYGKRRVGKTELVKQFIADKPGIYFLADKRNHTDQLKELGRVVGNHFDDTILATRGFTDWLEFFQYVSKKTEDPLVIAIDEYPYLFETDSATSSLFQKGWDEYLKNSKVFLILLGSSIAMMESETLQREAPLFGRRTGQILVHLMTFKNSWKFFPEKKFDEFMGIYSITDGMPSYLLAIDGKKSVQENITTKIFPSTEFLHNEVEFMLKEELREPKNYMAILKAISWGKRKFGEIVNDTGLPKNVITKYLSTLERLRLIEKEVPVTENNIQKSRKGLYRISDNFFRFWFQYVFPFKSDLEVGRHEHAVAQFDAQFTMLESIVYEHVCQELIFDFEEQLFPIERIGKWWAPEKEIDIVGISEREQKIVFGECKWASRPVGTDIYKSLKDKAAFVRWGTETRKEYFILFSKSGFTPDMKKLAKEDGNVLLVEKNISIV</sequence>
<feature type="domain" description="ATPase" evidence="1">
    <location>
        <begin position="3"/>
        <end position="203"/>
    </location>
</feature>
<dbReference type="Pfam" id="PF01637">
    <property type="entry name" value="ATPase_2"/>
    <property type="match status" value="1"/>
</dbReference>
<dbReference type="InterPro" id="IPR004256">
    <property type="entry name" value="DUF234"/>
</dbReference>
<evidence type="ECO:0000313" key="3">
    <source>
        <dbReference type="EMBL" id="OGY35030.1"/>
    </source>
</evidence>
<reference evidence="3 4" key="1">
    <citation type="journal article" date="2016" name="Nat. Commun.">
        <title>Thousands of microbial genomes shed light on interconnected biogeochemical processes in an aquifer system.</title>
        <authorList>
            <person name="Anantharaman K."/>
            <person name="Brown C.T."/>
            <person name="Hug L.A."/>
            <person name="Sharon I."/>
            <person name="Castelle C.J."/>
            <person name="Probst A.J."/>
            <person name="Thomas B.C."/>
            <person name="Singh A."/>
            <person name="Wilkins M.J."/>
            <person name="Karaoz U."/>
            <person name="Brodie E.L."/>
            <person name="Williams K.H."/>
            <person name="Hubbard S.S."/>
            <person name="Banfield J.F."/>
        </authorList>
    </citation>
    <scope>NUCLEOTIDE SEQUENCE [LARGE SCALE GENOMIC DNA]</scope>
</reference>
<dbReference type="InterPro" id="IPR011579">
    <property type="entry name" value="ATPase_dom"/>
</dbReference>
<dbReference type="PANTHER" id="PTHR34704:SF1">
    <property type="entry name" value="ATPASE"/>
    <property type="match status" value="1"/>
</dbReference>
<dbReference type="Gene3D" id="3.40.50.300">
    <property type="entry name" value="P-loop containing nucleotide triphosphate hydrolases"/>
    <property type="match status" value="1"/>
</dbReference>
<evidence type="ECO:0000313" key="4">
    <source>
        <dbReference type="Proteomes" id="UP000177528"/>
    </source>
</evidence>
<comment type="caution">
    <text evidence="3">The sequence shown here is derived from an EMBL/GenBank/DDBJ whole genome shotgun (WGS) entry which is preliminary data.</text>
</comment>
<evidence type="ECO:0000259" key="2">
    <source>
        <dbReference type="Pfam" id="PF03008"/>
    </source>
</evidence>
<dbReference type="CDD" id="cd00090">
    <property type="entry name" value="HTH_ARSR"/>
    <property type="match status" value="1"/>
</dbReference>
<dbReference type="GO" id="GO:0005524">
    <property type="term" value="F:ATP binding"/>
    <property type="evidence" value="ECO:0007669"/>
    <property type="project" value="InterPro"/>
</dbReference>
<gene>
    <name evidence="3" type="ORF">A3D99_00615</name>
</gene>
<dbReference type="InterPro" id="IPR036388">
    <property type="entry name" value="WH-like_DNA-bd_sf"/>
</dbReference>
<dbReference type="SUPFAM" id="SSF46785">
    <property type="entry name" value="Winged helix' DNA-binding domain"/>
    <property type="match status" value="1"/>
</dbReference>
<accession>A0A1G1X651</accession>
<proteinExistence type="predicted"/>
<evidence type="ECO:0000259" key="1">
    <source>
        <dbReference type="Pfam" id="PF01637"/>
    </source>
</evidence>
<dbReference type="EMBL" id="MHHR01000005">
    <property type="protein sequence ID" value="OGY35030.1"/>
    <property type="molecule type" value="Genomic_DNA"/>
</dbReference>
<dbReference type="InterPro" id="IPR011991">
    <property type="entry name" value="ArsR-like_HTH"/>
</dbReference>
<dbReference type="Gene3D" id="1.10.10.10">
    <property type="entry name" value="Winged helix-like DNA-binding domain superfamily/Winged helix DNA-binding domain"/>
    <property type="match status" value="1"/>
</dbReference>
<dbReference type="Pfam" id="PF03008">
    <property type="entry name" value="DUF234"/>
    <property type="match status" value="1"/>
</dbReference>
<dbReference type="InterPro" id="IPR011335">
    <property type="entry name" value="Restrct_endonuc-II-like"/>
</dbReference>
<dbReference type="InterPro" id="IPR027417">
    <property type="entry name" value="P-loop_NTPase"/>
</dbReference>
<organism evidence="3 4">
    <name type="scientific">Candidatus Andersenbacteria bacterium RIFCSPHIGHO2_12_FULL_45_11</name>
    <dbReference type="NCBI Taxonomy" id="1797281"/>
    <lineage>
        <taxon>Bacteria</taxon>
        <taxon>Candidatus Anderseniibacteriota</taxon>
    </lineage>
</organism>
<dbReference type="AlphaFoldDB" id="A0A1G1X651"/>
<protein>
    <submittedName>
        <fullName evidence="3">ATPase</fullName>
    </submittedName>
</protein>